<keyword evidence="1" id="KW-0812">Transmembrane</keyword>
<proteinExistence type="predicted"/>
<evidence type="ECO:0000313" key="2">
    <source>
        <dbReference type="EMBL" id="MDQ0159409.1"/>
    </source>
</evidence>
<accession>A0ABT9VET0</accession>
<evidence type="ECO:0000313" key="3">
    <source>
        <dbReference type="Proteomes" id="UP001224359"/>
    </source>
</evidence>
<feature type="transmembrane region" description="Helical" evidence="1">
    <location>
        <begin position="36"/>
        <end position="56"/>
    </location>
</feature>
<comment type="caution">
    <text evidence="2">The sequence shown here is derived from an EMBL/GenBank/DDBJ whole genome shotgun (WGS) entry which is preliminary data.</text>
</comment>
<dbReference type="Proteomes" id="UP001224359">
    <property type="component" value="Unassembled WGS sequence"/>
</dbReference>
<keyword evidence="3" id="KW-1185">Reference proteome</keyword>
<sequence>MNVTALLVLLLLLAISLALGLTMEKWQKTSWFRSRFLMIYIACLAVGFVTYFVFVAPSQAEVEGQSQSLTPGEVSETISDQGISVLEDMLSAEEWTVPLDQSLSLEPINTGLKTGQFLIVNENDTLSNQASVKLYRPPSLVVRGKQLPVDFPSVNTTINDGQIQFEEERLEIEYVTLGHSLFLEYYNGHSDRQNDRQNSGISVSNFSVLVVEVPPGVEVENELNITPVDLD</sequence>
<name>A0ABT9VET0_9BACI</name>
<gene>
    <name evidence="2" type="ORF">J2S77_001373</name>
</gene>
<dbReference type="RefSeq" id="WP_306975862.1">
    <property type="nucleotide sequence ID" value="NZ_JAUSTQ010000004.1"/>
</dbReference>
<evidence type="ECO:0000256" key="1">
    <source>
        <dbReference type="SAM" id="Phobius"/>
    </source>
</evidence>
<protein>
    <submittedName>
        <fullName evidence="2">Uncharacterized protein</fullName>
    </submittedName>
</protein>
<keyword evidence="1" id="KW-1133">Transmembrane helix</keyword>
<reference evidence="2 3" key="1">
    <citation type="submission" date="2023-07" db="EMBL/GenBank/DDBJ databases">
        <title>Genomic Encyclopedia of Type Strains, Phase IV (KMG-IV): sequencing the most valuable type-strain genomes for metagenomic binning, comparative biology and taxonomic classification.</title>
        <authorList>
            <person name="Goeker M."/>
        </authorList>
    </citation>
    <scope>NUCLEOTIDE SEQUENCE [LARGE SCALE GENOMIC DNA]</scope>
    <source>
        <strain evidence="2 3">DSM 16460</strain>
    </source>
</reference>
<keyword evidence="1" id="KW-0472">Membrane</keyword>
<dbReference type="EMBL" id="JAUSTQ010000004">
    <property type="protein sequence ID" value="MDQ0159409.1"/>
    <property type="molecule type" value="Genomic_DNA"/>
</dbReference>
<organism evidence="2 3">
    <name type="scientific">Alkalibacillus salilacus</name>
    <dbReference type="NCBI Taxonomy" id="284582"/>
    <lineage>
        <taxon>Bacteria</taxon>
        <taxon>Bacillati</taxon>
        <taxon>Bacillota</taxon>
        <taxon>Bacilli</taxon>
        <taxon>Bacillales</taxon>
        <taxon>Bacillaceae</taxon>
        <taxon>Alkalibacillus</taxon>
    </lineage>
</organism>